<evidence type="ECO:0000313" key="2">
    <source>
        <dbReference type="EMBL" id="GAI90986.1"/>
    </source>
</evidence>
<comment type="caution">
    <text evidence="2">The sequence shown here is derived from an EMBL/GenBank/DDBJ whole genome shotgun (WGS) entry which is preliminary data.</text>
</comment>
<sequence>MLAELERKRTLINGESFSEEELNQVNRRLKALDREQDQLLQWALKGFPEESVIRENEKINRQRVELKERRAELEAKIEQAKQAEVDIEGIERFCALVRQNLREFAFEDKRLALEALQTEIWVDGDTITMLGSIPIIEGDIVSTRRWWEFLRGSSDFLGGIGGGLPSPSPNFASFLP</sequence>
<evidence type="ECO:0000256" key="1">
    <source>
        <dbReference type="SAM" id="Coils"/>
    </source>
</evidence>
<dbReference type="AlphaFoldDB" id="X1TI22"/>
<feature type="non-terminal residue" evidence="2">
    <location>
        <position position="176"/>
    </location>
</feature>
<name>X1TI22_9ZZZZ</name>
<dbReference type="EMBL" id="BARW01020386">
    <property type="protein sequence ID" value="GAI90986.1"/>
    <property type="molecule type" value="Genomic_DNA"/>
</dbReference>
<keyword evidence="1" id="KW-0175">Coiled coil</keyword>
<dbReference type="SUPFAM" id="SSF75712">
    <property type="entry name" value="Rad50 coiled-coil Zn hook"/>
    <property type="match status" value="1"/>
</dbReference>
<reference evidence="2" key="1">
    <citation type="journal article" date="2014" name="Front. Microbiol.">
        <title>High frequency of phylogenetically diverse reductive dehalogenase-homologous genes in deep subseafloor sedimentary metagenomes.</title>
        <authorList>
            <person name="Kawai M."/>
            <person name="Futagami T."/>
            <person name="Toyoda A."/>
            <person name="Takaki Y."/>
            <person name="Nishi S."/>
            <person name="Hori S."/>
            <person name="Arai W."/>
            <person name="Tsubouchi T."/>
            <person name="Morono Y."/>
            <person name="Uchiyama I."/>
            <person name="Ito T."/>
            <person name="Fujiyama A."/>
            <person name="Inagaki F."/>
            <person name="Takami H."/>
        </authorList>
    </citation>
    <scope>NUCLEOTIDE SEQUENCE</scope>
    <source>
        <strain evidence="2">Expedition CK06-06</strain>
    </source>
</reference>
<accession>X1TI22</accession>
<organism evidence="2">
    <name type="scientific">marine sediment metagenome</name>
    <dbReference type="NCBI Taxonomy" id="412755"/>
    <lineage>
        <taxon>unclassified sequences</taxon>
        <taxon>metagenomes</taxon>
        <taxon>ecological metagenomes</taxon>
    </lineage>
</organism>
<feature type="coiled-coil region" evidence="1">
    <location>
        <begin position="15"/>
        <end position="90"/>
    </location>
</feature>
<proteinExistence type="predicted"/>
<protein>
    <submittedName>
        <fullName evidence="2">Uncharacterized protein</fullName>
    </submittedName>
</protein>
<gene>
    <name evidence="2" type="ORF">S12H4_34457</name>
</gene>